<dbReference type="EMBL" id="JAATJJ010000001">
    <property type="protein sequence ID" value="NJB71716.1"/>
    <property type="molecule type" value="Genomic_DNA"/>
</dbReference>
<name>A0A846QRT5_9FLAO</name>
<dbReference type="Proteomes" id="UP000590442">
    <property type="component" value="Unassembled WGS sequence"/>
</dbReference>
<evidence type="ECO:0000256" key="1">
    <source>
        <dbReference type="SAM" id="Phobius"/>
    </source>
</evidence>
<dbReference type="AlphaFoldDB" id="A0A846QRT5"/>
<evidence type="ECO:0000313" key="3">
    <source>
        <dbReference type="Proteomes" id="UP000590442"/>
    </source>
</evidence>
<organism evidence="2 3">
    <name type="scientific">Saonia flava</name>
    <dbReference type="NCBI Taxonomy" id="523696"/>
    <lineage>
        <taxon>Bacteria</taxon>
        <taxon>Pseudomonadati</taxon>
        <taxon>Bacteroidota</taxon>
        <taxon>Flavobacteriia</taxon>
        <taxon>Flavobacteriales</taxon>
        <taxon>Flavobacteriaceae</taxon>
        <taxon>Saonia</taxon>
    </lineage>
</organism>
<feature type="transmembrane region" description="Helical" evidence="1">
    <location>
        <begin position="6"/>
        <end position="25"/>
    </location>
</feature>
<proteinExistence type="predicted"/>
<protein>
    <submittedName>
        <fullName evidence="2">Uncharacterized protein</fullName>
    </submittedName>
</protein>
<dbReference type="RefSeq" id="WP_245201435.1">
    <property type="nucleotide sequence ID" value="NZ_JAATJJ010000001.1"/>
</dbReference>
<accession>A0A846QRT5</accession>
<keyword evidence="1" id="KW-1133">Transmembrane helix</keyword>
<sequence>MKKRNWFWNALIVLTLVTCILAFVAHYKNWTKVEGDEFQILSGIYYQKILFSDIDKVSMVDKLPALERASGFSVTTTEKGVFRDSISNHKVYVFVDDLEQQKIKLEYKDSLELFLNFKDSLRTQEQFKFFKANVMKEE</sequence>
<gene>
    <name evidence="2" type="ORF">GGR42_002178</name>
</gene>
<reference evidence="2 3" key="1">
    <citation type="submission" date="2020-03" db="EMBL/GenBank/DDBJ databases">
        <title>Genomic Encyclopedia of Type Strains, Phase IV (KMG-IV): sequencing the most valuable type-strain genomes for metagenomic binning, comparative biology and taxonomic classification.</title>
        <authorList>
            <person name="Goeker M."/>
        </authorList>
    </citation>
    <scope>NUCLEOTIDE SEQUENCE [LARGE SCALE GENOMIC DNA]</scope>
    <source>
        <strain evidence="2 3">DSM 29762</strain>
    </source>
</reference>
<evidence type="ECO:0000313" key="2">
    <source>
        <dbReference type="EMBL" id="NJB71716.1"/>
    </source>
</evidence>
<keyword evidence="1" id="KW-0472">Membrane</keyword>
<keyword evidence="1" id="KW-0812">Transmembrane</keyword>
<keyword evidence="3" id="KW-1185">Reference proteome</keyword>
<comment type="caution">
    <text evidence="2">The sequence shown here is derived from an EMBL/GenBank/DDBJ whole genome shotgun (WGS) entry which is preliminary data.</text>
</comment>